<protein>
    <submittedName>
        <fullName evidence="4">TonB-dependent receptor plug</fullName>
    </submittedName>
</protein>
<dbReference type="Proteomes" id="UP000000852">
    <property type="component" value="Chromosome"/>
</dbReference>
<keyword evidence="1" id="KW-0998">Cell outer membrane</keyword>
<keyword evidence="1" id="KW-0472">Membrane</keyword>
<dbReference type="InterPro" id="IPR037066">
    <property type="entry name" value="Plug_dom_sf"/>
</dbReference>
<dbReference type="InterPro" id="IPR023997">
    <property type="entry name" value="TonB-dep_OMP_SusC/RagA_CS"/>
</dbReference>
<dbReference type="InterPro" id="IPR023996">
    <property type="entry name" value="TonB-dep_OMP_SusC/RagA"/>
</dbReference>
<dbReference type="InterPro" id="IPR008969">
    <property type="entry name" value="CarboxyPept-like_regulatory"/>
</dbReference>
<name>C6Y2H8_PEDHD</name>
<dbReference type="InterPro" id="IPR039426">
    <property type="entry name" value="TonB-dep_rcpt-like"/>
</dbReference>
<dbReference type="Gene3D" id="2.170.130.10">
    <property type="entry name" value="TonB-dependent receptor, plug domain"/>
    <property type="match status" value="1"/>
</dbReference>
<comment type="subcellular location">
    <subcellularLocation>
        <location evidence="1">Cell outer membrane</location>
        <topology evidence="1">Multi-pass membrane protein</topology>
    </subcellularLocation>
</comment>
<evidence type="ECO:0000313" key="5">
    <source>
        <dbReference type="Proteomes" id="UP000000852"/>
    </source>
</evidence>
<dbReference type="NCBIfam" id="TIGR04057">
    <property type="entry name" value="SusC_RagA_signa"/>
    <property type="match status" value="1"/>
</dbReference>
<comment type="similarity">
    <text evidence="1">Belongs to the TonB-dependent receptor family.</text>
</comment>
<dbReference type="Gene3D" id="2.60.40.1120">
    <property type="entry name" value="Carboxypeptidase-like, regulatory domain"/>
    <property type="match status" value="1"/>
</dbReference>
<keyword evidence="1" id="KW-0813">Transport</keyword>
<dbReference type="STRING" id="485917.Phep_2990"/>
<gene>
    <name evidence="4" type="ordered locus">Phep_2990</name>
</gene>
<dbReference type="RefSeq" id="WP_015808798.1">
    <property type="nucleotide sequence ID" value="NC_013061.1"/>
</dbReference>
<dbReference type="SUPFAM" id="SSF49464">
    <property type="entry name" value="Carboxypeptidase regulatory domain-like"/>
    <property type="match status" value="1"/>
</dbReference>
<organism evidence="4 5">
    <name type="scientific">Pedobacter heparinus (strain ATCC 13125 / DSM 2366 / CIP 104194 / JCM 7457 / NBRC 12017 / NCIMB 9290 / NRRL B-14731 / HIM 762-3)</name>
    <dbReference type="NCBI Taxonomy" id="485917"/>
    <lineage>
        <taxon>Bacteria</taxon>
        <taxon>Pseudomonadati</taxon>
        <taxon>Bacteroidota</taxon>
        <taxon>Sphingobacteriia</taxon>
        <taxon>Sphingobacteriales</taxon>
        <taxon>Sphingobacteriaceae</taxon>
        <taxon>Pedobacter</taxon>
    </lineage>
</organism>
<feature type="chain" id="PRO_5002974499" evidence="2">
    <location>
        <begin position="24"/>
        <end position="1077"/>
    </location>
</feature>
<dbReference type="NCBIfam" id="TIGR04056">
    <property type="entry name" value="OMP_RagA_SusC"/>
    <property type="match status" value="1"/>
</dbReference>
<dbReference type="SUPFAM" id="SSF56935">
    <property type="entry name" value="Porins"/>
    <property type="match status" value="1"/>
</dbReference>
<dbReference type="OrthoDB" id="604358at2"/>
<evidence type="ECO:0000313" key="4">
    <source>
        <dbReference type="EMBL" id="ACU05188.1"/>
    </source>
</evidence>
<dbReference type="PROSITE" id="PS52016">
    <property type="entry name" value="TONB_DEPENDENT_REC_3"/>
    <property type="match status" value="1"/>
</dbReference>
<proteinExistence type="inferred from homology"/>
<dbReference type="Pfam" id="PF13715">
    <property type="entry name" value="CarbopepD_reg_2"/>
    <property type="match status" value="1"/>
</dbReference>
<keyword evidence="4" id="KW-0675">Receptor</keyword>
<dbReference type="AlphaFoldDB" id="C6Y2H8"/>
<dbReference type="eggNOG" id="COG1629">
    <property type="taxonomic scope" value="Bacteria"/>
</dbReference>
<keyword evidence="2" id="KW-0732">Signal</keyword>
<dbReference type="Pfam" id="PF07715">
    <property type="entry name" value="Plug"/>
    <property type="match status" value="1"/>
</dbReference>
<dbReference type="EMBL" id="CP001681">
    <property type="protein sequence ID" value="ACU05188.1"/>
    <property type="molecule type" value="Genomic_DNA"/>
</dbReference>
<feature type="signal peptide" evidence="2">
    <location>
        <begin position="1"/>
        <end position="23"/>
    </location>
</feature>
<dbReference type="GO" id="GO:0009279">
    <property type="term" value="C:cell outer membrane"/>
    <property type="evidence" value="ECO:0007669"/>
    <property type="project" value="UniProtKB-SubCell"/>
</dbReference>
<dbReference type="HOGENOM" id="CLU_004317_1_1_10"/>
<feature type="domain" description="TonB-dependent receptor plug" evidence="3">
    <location>
        <begin position="122"/>
        <end position="227"/>
    </location>
</feature>
<evidence type="ECO:0000256" key="2">
    <source>
        <dbReference type="SAM" id="SignalP"/>
    </source>
</evidence>
<keyword evidence="1" id="KW-0812">Transmembrane</keyword>
<dbReference type="KEGG" id="phe:Phep_2990"/>
<keyword evidence="5" id="KW-1185">Reference proteome</keyword>
<evidence type="ECO:0000259" key="3">
    <source>
        <dbReference type="Pfam" id="PF07715"/>
    </source>
</evidence>
<dbReference type="InterPro" id="IPR012910">
    <property type="entry name" value="Plug_dom"/>
</dbReference>
<keyword evidence="1" id="KW-1134">Transmembrane beta strand</keyword>
<evidence type="ECO:0000256" key="1">
    <source>
        <dbReference type="PROSITE-ProRule" id="PRU01360"/>
    </source>
</evidence>
<sequence>MKLNNYILFVAAVFCFFFQKVKAQQTVQREWTITGKVLTADKQPLPGASILLKGTKTSTMTLSDGQFSIKVPAVAGELVYAYIGMKPQTIAFQNQGTFTVVLEEENNNLNEVIVVGYGTQKKENLTGAVDQVTADVFKNRPITNLAQGLQGAMPNLNLTPADGKPNQSPAFNIRGATSVGQGGSALVLIDGVEGNPALLNPHDIETVSILKDAASASIYGARGAFGVVLITTKKPVKDRTEINYSSNYAIKNPTTVPNFVTDGYQWASMFNEAFSSWNNYASTPQNVNKTLRFSPEYLEELRKRSLDSSLPKTAVDPVTGEYVYYENHNWMDDLYKDHTYSLDQNISVSGSSNKTSFYVTGRYLDQPGLFRYNSDDYKMYNLRAKGSIELYPWLTLGNNIDFSSVQYHTPMNVGEGGGIWRNMVAEGPPMAPMFNPDGTLTHSAAYTVGDYWYGKNGMDYDRRVLRNSTNFATKFFNNTLRIKGDFTFQNTLNNETRVRVPVPYSRVPGVIQYLGTNYNDIREIFRETQYINTNIYGEYEKTFNNKHDFKALAGFNYELSTYKRVGAERNGLIYEDAEDLNLALGQSIAATGGYEQWNISGGFFRFNYAYDKRYLIEINGRYDGSSKFPSNERYAFFPSISAGWRISSEPFWKVNKDLISDFKVRASYGSLGNGNINSYVFQELLTLNTLPRVINGVQPAYTRNPSVIPDGLTWETATTSNIGLDLSMLKNRLSISGDAYIRKTVDMFTPGVEQPAVFGAASPRGNYADMETKGWELSVSWNDHFTLKNKPFNYSVKAVVSDNISTILKYNNPNKRLDDYYEGQRLGEIWGYVTEGFFTSADDIRRSADQSLFSSTATGAWRIGDIKFKDINNDGVIDYGDNTANKPGDRVIIGNDQPRYRFGLSLGADWNNFFVSGFFQGVGKQSWYPSRGANTFWGQYNAPYGHPPASQIGNIWSENNPDAYFPRYTGYLAWAAGGTLREVQTRYLQNIAYVRLKNIQVGYTLPASISSKFRAAKASIYFSGENLFTYSPMHKITKDIDVENTGDSDQDLADSNQGDGFNYPMMKSYSLGLSITF</sequence>
<reference evidence="4 5" key="1">
    <citation type="journal article" date="2009" name="Stand. Genomic Sci.">
        <title>Complete genome sequence of Pedobacter heparinus type strain (HIM 762-3).</title>
        <authorList>
            <person name="Han C."/>
            <person name="Spring S."/>
            <person name="Lapidus A."/>
            <person name="Del Rio T.G."/>
            <person name="Tice H."/>
            <person name="Copeland A."/>
            <person name="Cheng J.F."/>
            <person name="Lucas S."/>
            <person name="Chen F."/>
            <person name="Nolan M."/>
            <person name="Bruce D."/>
            <person name="Goodwin L."/>
            <person name="Pitluck S."/>
            <person name="Ivanova N."/>
            <person name="Mavromatis K."/>
            <person name="Mikhailova N."/>
            <person name="Pati A."/>
            <person name="Chen A."/>
            <person name="Palaniappan K."/>
            <person name="Land M."/>
            <person name="Hauser L."/>
            <person name="Chang Y.J."/>
            <person name="Jeffries C.C."/>
            <person name="Saunders E."/>
            <person name="Chertkov O."/>
            <person name="Brettin T."/>
            <person name="Goker M."/>
            <person name="Rohde M."/>
            <person name="Bristow J."/>
            <person name="Eisen J.A."/>
            <person name="Markowitz V."/>
            <person name="Hugenholtz P."/>
            <person name="Kyrpides N.C."/>
            <person name="Klenk H.P."/>
            <person name="Detter J.C."/>
        </authorList>
    </citation>
    <scope>NUCLEOTIDE SEQUENCE [LARGE SCALE GENOMIC DNA]</scope>
    <source>
        <strain evidence="5">ATCC 13125 / DSM 2366 / CIP 104194 / JCM 7457 / NBRC 12017 / NCIMB 9290 / NRRL B-14731 / HIM 762-3</strain>
    </source>
</reference>
<accession>C6Y2H8</accession>